<dbReference type="Proteomes" id="UP000243065">
    <property type="component" value="Unassembled WGS sequence"/>
</dbReference>
<dbReference type="SUPFAM" id="SSF53756">
    <property type="entry name" value="UDP-Glycosyltransferase/glycogen phosphorylase"/>
    <property type="match status" value="1"/>
</dbReference>
<dbReference type="Gene3D" id="3.40.50.2000">
    <property type="entry name" value="Glycogen Phosphorylase B"/>
    <property type="match status" value="2"/>
</dbReference>
<keyword evidence="3" id="KW-0808">Transferase</keyword>
<dbReference type="Pfam" id="PF11997">
    <property type="entry name" value="DUF3492"/>
    <property type="match status" value="2"/>
</dbReference>
<dbReference type="GO" id="GO:0016757">
    <property type="term" value="F:glycosyltransferase activity"/>
    <property type="evidence" value="ECO:0007669"/>
    <property type="project" value="InterPro"/>
</dbReference>
<dbReference type="InterPro" id="IPR022622">
    <property type="entry name" value="DUF3492"/>
</dbReference>
<dbReference type="RefSeq" id="WP_072149916.1">
    <property type="nucleotide sequence ID" value="NZ_CZVU01000012.1"/>
</dbReference>
<evidence type="ECO:0000313" key="4">
    <source>
        <dbReference type="Proteomes" id="UP000243065"/>
    </source>
</evidence>
<proteinExistence type="predicted"/>
<evidence type="ECO:0000259" key="1">
    <source>
        <dbReference type="Pfam" id="PF00534"/>
    </source>
</evidence>
<keyword evidence="4" id="KW-1185">Reference proteome</keyword>
<protein>
    <submittedName>
        <fullName evidence="3">Glycosyltransferase involved in cell wall bisynthesis</fullName>
    </submittedName>
</protein>
<dbReference type="PANTHER" id="PTHR12526">
    <property type="entry name" value="GLYCOSYLTRANSFERASE"/>
    <property type="match status" value="1"/>
</dbReference>
<dbReference type="InterPro" id="IPR047691">
    <property type="entry name" value="PelF-like"/>
</dbReference>
<gene>
    <name evidence="3" type="ORF">JGI24_00448</name>
</gene>
<reference evidence="3 4" key="1">
    <citation type="submission" date="2015-11" db="EMBL/GenBank/DDBJ databases">
        <authorList>
            <person name="Varghese N."/>
        </authorList>
    </citation>
    <scope>NUCLEOTIDE SEQUENCE [LARGE SCALE GENOMIC DNA]</scope>
    <source>
        <strain evidence="3 4">JGI-24</strain>
    </source>
</reference>
<feature type="domain" description="DUF3492" evidence="2">
    <location>
        <begin position="3"/>
        <end position="64"/>
    </location>
</feature>
<dbReference type="OrthoDB" id="9803091at2"/>
<sequence length="399" mass="44882">MVDVCLILEGTYPYAIGGVSKWVHTLVKNLNHIEFSIVHLYSGEKGDVKFKIPENVKSIVEIDVLNGLGFRFDFSDLIEIVPEAKVYHSLSTGFAGLLGLQMKSMKMKPLILTEHGLYWKEIEFGVDEVECGFKIFKSSKEKEKLCTERRGYLKIFKDIARRCYLGADVITTVCRYNFEQQLSLISGDEVKDLRSKFHVIENFVEPEFFKSTVGGSKVGKIVSFIGRVVGIKDVKTFIKAMPLILEKVNNVNFLIIGDLTQDVEYVSECFKLVEELGLVGRVTFTGEADSIDYLNITDVLVLPSISEGQPFVVLEAMASGVPVVATSVGGVPELISESGIECGFLFEVGDYIKLAENVVKVLNDEILWRKLSENGVKKAKRFTVERFIKRYEQIYSNFI</sequence>
<evidence type="ECO:0000259" key="2">
    <source>
        <dbReference type="Pfam" id="PF11997"/>
    </source>
</evidence>
<feature type="domain" description="Glycosyl transferase family 1" evidence="1">
    <location>
        <begin position="219"/>
        <end position="377"/>
    </location>
</feature>
<feature type="domain" description="DUF3492" evidence="2">
    <location>
        <begin position="79"/>
        <end position="182"/>
    </location>
</feature>
<dbReference type="AlphaFoldDB" id="A0A656D575"/>
<evidence type="ECO:0000313" key="3">
    <source>
        <dbReference type="EMBL" id="CUS98442.1"/>
    </source>
</evidence>
<name>A0A656D575_KRYT1</name>
<dbReference type="EMBL" id="CZVU01000012">
    <property type="protein sequence ID" value="CUS98442.1"/>
    <property type="molecule type" value="Genomic_DNA"/>
</dbReference>
<dbReference type="NCBIfam" id="NF038011">
    <property type="entry name" value="PelF"/>
    <property type="match status" value="1"/>
</dbReference>
<dbReference type="PANTHER" id="PTHR12526:SF608">
    <property type="entry name" value="PELF"/>
    <property type="match status" value="1"/>
</dbReference>
<accession>A0A656D575</accession>
<dbReference type="Pfam" id="PF00534">
    <property type="entry name" value="Glycos_transf_1"/>
    <property type="match status" value="1"/>
</dbReference>
<dbReference type="InterPro" id="IPR001296">
    <property type="entry name" value="Glyco_trans_1"/>
</dbReference>
<organism evidence="3 4">
    <name type="scientific">Kryptobacter tengchongensis</name>
    <dbReference type="NCBI Taxonomy" id="1643429"/>
    <lineage>
        <taxon>Bacteria</taxon>
        <taxon>Pseudomonadati</taxon>
        <taxon>Candidatus Kryptoniota</taxon>
        <taxon>Candidatus Kryptobacter</taxon>
    </lineage>
</organism>